<evidence type="ECO:0000313" key="4">
    <source>
        <dbReference type="Proteomes" id="UP001201163"/>
    </source>
</evidence>
<keyword evidence="4" id="KW-1185">Reference proteome</keyword>
<keyword evidence="2" id="KW-0732">Signal</keyword>
<feature type="signal peptide" evidence="2">
    <location>
        <begin position="1"/>
        <end position="29"/>
    </location>
</feature>
<dbReference type="Proteomes" id="UP001201163">
    <property type="component" value="Unassembled WGS sequence"/>
</dbReference>
<evidence type="ECO:0000256" key="1">
    <source>
        <dbReference type="SAM" id="MobiDB-lite"/>
    </source>
</evidence>
<protein>
    <submittedName>
        <fullName evidence="3">Uncharacterized protein</fullName>
    </submittedName>
</protein>
<organism evidence="3 4">
    <name type="scientific">Lactarius akahatsu</name>
    <dbReference type="NCBI Taxonomy" id="416441"/>
    <lineage>
        <taxon>Eukaryota</taxon>
        <taxon>Fungi</taxon>
        <taxon>Dikarya</taxon>
        <taxon>Basidiomycota</taxon>
        <taxon>Agaricomycotina</taxon>
        <taxon>Agaricomycetes</taxon>
        <taxon>Russulales</taxon>
        <taxon>Russulaceae</taxon>
        <taxon>Lactarius</taxon>
    </lineage>
</organism>
<evidence type="ECO:0000256" key="2">
    <source>
        <dbReference type="SAM" id="SignalP"/>
    </source>
</evidence>
<dbReference type="EMBL" id="JAKELL010000304">
    <property type="protein sequence ID" value="KAH8977557.1"/>
    <property type="molecule type" value="Genomic_DNA"/>
</dbReference>
<proteinExistence type="predicted"/>
<feature type="region of interest" description="Disordered" evidence="1">
    <location>
        <begin position="106"/>
        <end position="157"/>
    </location>
</feature>
<sequence>MPCASSWPSRRTTLLALLLPYELPSLTDGALAKGLALFPCSQGWLGRGAVVPAQLSPSTSFALPSSPSAGRWEPGAYLWPLRGEAIGTSASINEYLRVRRAREALNGPLADRESPAEGLDGDPAAARRQQQPPSPLAAQGTTLPAEGLPSRAQKERE</sequence>
<accession>A0AAD4L5S7</accession>
<reference evidence="3" key="1">
    <citation type="submission" date="2022-01" db="EMBL/GenBank/DDBJ databases">
        <title>Comparative genomics reveals a dynamic genome evolution in the ectomycorrhizal milk-cap (Lactarius) mushrooms.</title>
        <authorList>
            <consortium name="DOE Joint Genome Institute"/>
            <person name="Lebreton A."/>
            <person name="Tang N."/>
            <person name="Kuo A."/>
            <person name="LaButti K."/>
            <person name="Drula E."/>
            <person name="Barry K."/>
            <person name="Clum A."/>
            <person name="Lipzen A."/>
            <person name="Mousain D."/>
            <person name="Ng V."/>
            <person name="Wang R."/>
            <person name="Wang X."/>
            <person name="Dai Y."/>
            <person name="Henrissat B."/>
            <person name="Grigoriev I.V."/>
            <person name="Guerin-Laguette A."/>
            <person name="Yu F."/>
            <person name="Martin F.M."/>
        </authorList>
    </citation>
    <scope>NUCLEOTIDE SEQUENCE</scope>
    <source>
        <strain evidence="3">QP</strain>
    </source>
</reference>
<evidence type="ECO:0000313" key="3">
    <source>
        <dbReference type="EMBL" id="KAH8977557.1"/>
    </source>
</evidence>
<gene>
    <name evidence="3" type="ORF">EDB92DRAFT_1822287</name>
</gene>
<name>A0AAD4L5S7_9AGAM</name>
<dbReference type="AlphaFoldDB" id="A0AAD4L5S7"/>
<comment type="caution">
    <text evidence="3">The sequence shown here is derived from an EMBL/GenBank/DDBJ whole genome shotgun (WGS) entry which is preliminary data.</text>
</comment>
<feature type="chain" id="PRO_5042187186" evidence="2">
    <location>
        <begin position="30"/>
        <end position="157"/>
    </location>
</feature>